<gene>
    <name evidence="1" type="ORF">GcM1_200023</name>
</gene>
<name>A0A420IYL4_9PEZI</name>
<dbReference type="Proteomes" id="UP000285326">
    <property type="component" value="Unassembled WGS sequence"/>
</dbReference>
<evidence type="ECO:0000313" key="1">
    <source>
        <dbReference type="EMBL" id="RKF79646.1"/>
    </source>
</evidence>
<protein>
    <submittedName>
        <fullName evidence="1">Integrase and RNaseH domain-containing protein</fullName>
    </submittedName>
</protein>
<accession>A0A420IYL4</accession>
<feature type="non-terminal residue" evidence="1">
    <location>
        <position position="1"/>
    </location>
</feature>
<proteinExistence type="predicted"/>
<dbReference type="AlphaFoldDB" id="A0A420IYL4"/>
<dbReference type="EMBL" id="MCBS01020047">
    <property type="protein sequence ID" value="RKF79646.1"/>
    <property type="molecule type" value="Genomic_DNA"/>
</dbReference>
<organism evidence="1 2">
    <name type="scientific">Golovinomyces cichoracearum</name>
    <dbReference type="NCBI Taxonomy" id="62708"/>
    <lineage>
        <taxon>Eukaryota</taxon>
        <taxon>Fungi</taxon>
        <taxon>Dikarya</taxon>
        <taxon>Ascomycota</taxon>
        <taxon>Pezizomycotina</taxon>
        <taxon>Leotiomycetes</taxon>
        <taxon>Erysiphales</taxon>
        <taxon>Erysiphaceae</taxon>
        <taxon>Golovinomyces</taxon>
    </lineage>
</organism>
<reference evidence="1 2" key="1">
    <citation type="journal article" date="2018" name="BMC Genomics">
        <title>Comparative genome analyses reveal sequence features reflecting distinct modes of host-adaptation between dicot and monocot powdery mildew.</title>
        <authorList>
            <person name="Wu Y."/>
            <person name="Ma X."/>
            <person name="Pan Z."/>
            <person name="Kale S.D."/>
            <person name="Song Y."/>
            <person name="King H."/>
            <person name="Zhang Q."/>
            <person name="Presley C."/>
            <person name="Deng X."/>
            <person name="Wei C.I."/>
            <person name="Xiao S."/>
        </authorList>
    </citation>
    <scope>NUCLEOTIDE SEQUENCE [LARGE SCALE GENOMIC DNA]</scope>
    <source>
        <strain evidence="1">UMSG1</strain>
    </source>
</reference>
<evidence type="ECO:0000313" key="2">
    <source>
        <dbReference type="Proteomes" id="UP000285326"/>
    </source>
</evidence>
<comment type="caution">
    <text evidence="1">The sequence shown here is derived from an EMBL/GenBank/DDBJ whole genome shotgun (WGS) entry which is preliminary data.</text>
</comment>
<sequence>DINESDQRTPSREEFYHLFIDTKGIEESDYINITETSEALGGLKIDKEYGTFWTEMGEIDGFQTVAILNDQSAFHGIKKEDIFVDQQVQIPPSSVFTCDRYSSAVFHGIIPDTGTAGV</sequence>